<evidence type="ECO:0000313" key="3">
    <source>
        <dbReference type="WBParaSite" id="BTMF_0000527501-mRNA-1"/>
    </source>
</evidence>
<name>A0A0R3QFX7_9BILA</name>
<organism evidence="3">
    <name type="scientific">Brugia timori</name>
    <dbReference type="NCBI Taxonomy" id="42155"/>
    <lineage>
        <taxon>Eukaryota</taxon>
        <taxon>Metazoa</taxon>
        <taxon>Ecdysozoa</taxon>
        <taxon>Nematoda</taxon>
        <taxon>Chromadorea</taxon>
        <taxon>Rhabditida</taxon>
        <taxon>Spirurina</taxon>
        <taxon>Spiruromorpha</taxon>
        <taxon>Filarioidea</taxon>
        <taxon>Onchocercidae</taxon>
        <taxon>Brugia</taxon>
    </lineage>
</organism>
<accession>A0A0R3QFX7</accession>
<sequence length="49" mass="5599">MNRLFEKADYGMQYRALSHTGAILGSMADTGLINDNGRHNFIEQKFHTK</sequence>
<keyword evidence="2" id="KW-1185">Reference proteome</keyword>
<gene>
    <name evidence="1" type="ORF">BTMF_LOCUS4558</name>
</gene>
<reference evidence="1 2" key="2">
    <citation type="submission" date="2018-11" db="EMBL/GenBank/DDBJ databases">
        <authorList>
            <consortium name="Pathogen Informatics"/>
        </authorList>
    </citation>
    <scope>NUCLEOTIDE SEQUENCE [LARGE SCALE GENOMIC DNA]</scope>
</reference>
<reference evidence="3" key="1">
    <citation type="submission" date="2017-02" db="UniProtKB">
        <authorList>
            <consortium name="WormBaseParasite"/>
        </authorList>
    </citation>
    <scope>IDENTIFICATION</scope>
</reference>
<evidence type="ECO:0000313" key="1">
    <source>
        <dbReference type="EMBL" id="VDO16987.1"/>
    </source>
</evidence>
<dbReference type="WBParaSite" id="BTMF_0000527501-mRNA-1">
    <property type="protein sequence ID" value="BTMF_0000527501-mRNA-1"/>
    <property type="gene ID" value="BTMF_0000527501"/>
</dbReference>
<dbReference type="EMBL" id="UZAG01004552">
    <property type="protein sequence ID" value="VDO16987.1"/>
    <property type="molecule type" value="Genomic_DNA"/>
</dbReference>
<proteinExistence type="predicted"/>
<dbReference type="AlphaFoldDB" id="A0A0R3QFX7"/>
<dbReference type="Proteomes" id="UP000280834">
    <property type="component" value="Unassembled WGS sequence"/>
</dbReference>
<protein>
    <submittedName>
        <fullName evidence="3">Transposase</fullName>
    </submittedName>
</protein>
<evidence type="ECO:0000313" key="2">
    <source>
        <dbReference type="Proteomes" id="UP000280834"/>
    </source>
</evidence>
<dbReference type="STRING" id="42155.A0A0R3QFX7"/>